<sequence length="3073" mass="337353">MEKLILGLLQEHLGKYIVGFRKEMVNASVLNGKGEIKDLSLNCAAINQQLSSVLPFIELDSIHISKVSFQVTSWTNLRKSPIKVDIEHISVHMSEPLHYLMIPNASNNNKNSKKRQRIRHMTISEMEQHFATLQEECKQNKTPFVNPNKRGGYNLVDRILDNLMLEIKSIYVQFQTWGKFKTRRPGPWTPPLLQFKLTNLRYVSVDEYGQEGTPDEVWAHNHKPVPRGQERTLLIFKKVSMEYDFGVQTATQQFSLFTGRGGVQPPVPSEDDDKDKKKREPSKPTTAESPTAAETVAALANATGPVSLPVPNAAAAETVAALASTVALGEADQQKEVETEATSPESDKTDSTTKDQQEPSNSQDKDATAEESATGDSPTSTTKAEGKNESDQEPSDKREEATPSTTKGKDNGEKNEAEKGKTATKDDDGHDHNNTNNNKVVVHMAMKRRVRDGALLAAQVDTTLSNVEMLIPAEVVPLLIHAALGVQFCLAKDRGFEDPLRSEDDHTDHNDASARNSSVRKGDKKKDQKEGHDENPATTENDNVEPAKEDEPQETGATSDDSKLVNGEGSGGKVEGGSTKKENGQEEGVENGEGSAAPTVATSASDAQVPQSSDDRVVTGGETTSNDGSETGGASVETSSVKIEEPQLKLPDSVLEVLESGGADNASITGDILAALDDTSIVGDNDSFDGSTISQLQPVQATKNFAKSISSLFSRRSVTAQSSSEVAKAAADAATTTTADSKTTTPTKEDTNTTVGAEGVKPVDRAIIMLPNGLVIHEKLSFSVSVDRATIRGVYPSRQQTKPTTSSTNEEKLDEDESDERPDNQSERQSPDGSDYIQVDSNGAVVELIWPKSNLKKGGYAQASVSYMSIQERYGKRIRTIMSGGVKQDPLAKPIEKPTEPPAEVSKEESFPLFEDRAIREDPLDLRRSFPAQALGLMTTIDCQRRKKLPPRTEVQSSPPTTITTSNANDSAAILEEEEEENNPQADKPVTEETDTRDGEEVVDVLMVTNDVGMEKVKVVFDCDCWCRALRFLLNEGGGGFDGRWLTGEWTDLLAIEMLVHPNTPLELEDHLQPITELFLDENLFVSSDLFHVNARISGSEIRVPAAIQENVRSCDIVAVMEETFVTVSSDLPREFLSANIGSTFRQQLEPLNPAPEVVSFPNDPLDVSVELQNSEDPSKRQNFVMTADTNKVVKAKSTFRVQIKLRGMSTQIMPIIPFFVASQPQQLCAPADMTIGFCFEGEPPETEESNMIKMVLYSSVVIDRMETNLDLDLIAGAIGTILYHFQVVKETVECAKGLIPLNNVGSEDPSASNLETDDDLSSTTSIKIQKSMKGRRILVHRQLHRSRETGGLLIANFLQVRSYKFTLWRHNVVVYTPTLSSEPGTSSFGRQKKAFPLLKLLSFDAKKIEVGNEVSFPEGARRIVLKCGVEEARLRFCNIDEMTTEAAQAYLSPDPQSELVDSLGDNQQGTERSVECLGQAQDPKSQNEKVDDNKEEPATDTESLGAEVGPTNNENLDAVNGASTGGENARSNDDQQGLAGTNDETLDRLGDQQGSTTDDKILKEQAPEEANLASADSPDHVEGDREGHTCDDDDDDGDNLDPNDDGDNLDPRENEIGMVEFFHFGRCVPIRPPKNDDSTSNGRERAILLRCEDYFSGFRSRSFAAEIGTGGTVSLRFDEFESVFLLVLEALVMPTWSKPTSFPLIEKRRFPERSVGSLLHSLLPGTAGRFRFWRLVRKLVLLLLPSDLRAVLLRVRMGDVLVTIPTVKGQHPDPLVTEKCDLMVRCLELLTWYIPPEDSFHENMMSAAALEGKPWSSLISKECRGFNQRLTCTQSFHVTSNTSDFESESIEVLPEFSVALDYLQAKITSSVENTLSVNDSEQLRDIARFMRRFLIRCVDIIMNLRRRLSFLKRRVSIPGEEEQECSEANNDQPISVVCADVEKSVREAKQFLLRMCREFDDNIHNHAVELRRKDEALERLQQLVFLKEKERIAAVAMATSPIAGWLRVGGTHQSGQRVASTSTLWRFWAVLRRDTLILYSAPGKYKPMDVVMLRGAKLRVLAGGRNKWELKRAFGIVESEGKTRFFVVESDDEYSGWTREIDKIISYHVSVENEKEAAILADNADKDIIPDTETTPTKSSDRDDKSVGLQSSVDPKTVDSQSEAKVDEQEVEGNASVKSESEGVSPSTPSQGFRSKLAGLGSSLRKSKQEPAPTRPTNSETDTEAPPEEEVVTATTSNEDADQSEPSESSDAMSTKKAEQDGNVSRRQQLAGKVAGVGGKVVGVGGKVVGVGKATGRWGSALISATGRKGREVADRTRRAASSTKDDNLNTSAHNTLHVISETETERSWSCPTCTFLNTTKESDVEILTCSMCETPTEASNIEFERSSITPNETTETEAAVAANADEQDATRDRLGSTDSDQDRGIFRRAQSSPIDARERLNSTDSDTGLFRRSQSSGSFGGFVEEDETSIISDLAMDEISEAARSAGRRPSGSRSRLGGLGTALGGSRRTRQNRPPDSSEKKGWFSRLGSNVSSTDEGDNFHKNQPALKLKNVRIDPSVDFVGSGTPSFNVPLRKLDGMCYALVTVCDSNLIRSNVACDLFESISKDGEGASVATPRDDQSIAGKKDVESTDSSEELFSIRVFDVASNDDHRVPRLEVFKTFSEVVGFHAEVSEVVGDLLQHPLFHEKSWERNAAGEMSSGLQNALGISPLDGIRISGAFLAGLVEARSGASPAAVPSSRCAEALTDFLNAALECPLSSAGHYALREFLSLQDVSSKEVWSDLGCDDIVTSEQGADGEMGKGSDLPLERSHRNSAEAPKKTDALMELSSKCMGELVLAEQNGRLATNLLDSLSTINESSGQVTFLEPLLPNHVTENLQEAMHAALMKVMAERDEAHAQLVSASVLHAHTLEQEKKKVQRLTAKLDLAKANNLKQHQGPMAPIGPLFGDRRKRIQEEQEEREKLLKIELSMQQNADAEIVALCNQLSGEIAARTQAALEVIRLKESRKIERQHEAEEKQALREELGRLKERLAMEEQKVQEAQREKERWQQYYELAKASNGLKRDGEDEATS</sequence>
<feature type="compositionally biased region" description="Basic and acidic residues" evidence="2">
    <location>
        <begin position="1486"/>
        <end position="1498"/>
    </location>
</feature>
<reference evidence="4" key="1">
    <citation type="submission" date="2020-06" db="EMBL/GenBank/DDBJ databases">
        <authorList>
            <consortium name="Plant Systems Biology data submission"/>
        </authorList>
    </citation>
    <scope>NUCLEOTIDE SEQUENCE</scope>
    <source>
        <strain evidence="4">D6</strain>
    </source>
</reference>
<feature type="compositionally biased region" description="Polar residues" evidence="2">
    <location>
        <begin position="954"/>
        <end position="970"/>
    </location>
</feature>
<feature type="region of interest" description="Disordered" evidence="2">
    <location>
        <begin position="729"/>
        <end position="757"/>
    </location>
</feature>
<feature type="compositionally biased region" description="Basic and acidic residues" evidence="2">
    <location>
        <begin position="1558"/>
        <end position="1567"/>
    </location>
</feature>
<dbReference type="InterPro" id="IPR026728">
    <property type="entry name" value="BLTP3A/B"/>
</dbReference>
<gene>
    <name evidence="4" type="ORF">SEMRO_82_G043880.1</name>
</gene>
<dbReference type="SUPFAM" id="SSF50729">
    <property type="entry name" value="PH domain-like"/>
    <property type="match status" value="1"/>
</dbReference>
<keyword evidence="1" id="KW-0175">Coiled coil</keyword>
<feature type="compositionally biased region" description="Polar residues" evidence="2">
    <location>
        <begin position="797"/>
        <end position="808"/>
    </location>
</feature>
<feature type="compositionally biased region" description="Basic and acidic residues" evidence="2">
    <location>
        <begin position="2310"/>
        <end position="2329"/>
    </location>
</feature>
<feature type="compositionally biased region" description="Basic and acidic residues" evidence="2">
    <location>
        <begin position="821"/>
        <end position="830"/>
    </location>
</feature>
<feature type="compositionally biased region" description="Basic and acidic residues" evidence="2">
    <location>
        <begin position="2618"/>
        <end position="2630"/>
    </location>
</feature>
<feature type="compositionally biased region" description="Basic and acidic residues" evidence="2">
    <location>
        <begin position="345"/>
        <end position="368"/>
    </location>
</feature>
<keyword evidence="5" id="KW-1185">Reference proteome</keyword>
<feature type="domain" description="PH" evidence="3">
    <location>
        <begin position="2000"/>
        <end position="2107"/>
    </location>
</feature>
<feature type="compositionally biased region" description="Polar residues" evidence="2">
    <location>
        <begin position="1511"/>
        <end position="1527"/>
    </location>
</feature>
<dbReference type="PANTHER" id="PTHR22774">
    <property type="entry name" value="CHOREIN N-TERMINAL DOMAIN-CONTAINING PROTEIN"/>
    <property type="match status" value="1"/>
</dbReference>
<feature type="compositionally biased region" description="Basic and acidic residues" evidence="2">
    <location>
        <begin position="520"/>
        <end position="535"/>
    </location>
</feature>
<proteinExistence type="predicted"/>
<feature type="region of interest" description="Disordered" evidence="2">
    <location>
        <begin position="1453"/>
        <end position="1613"/>
    </location>
</feature>
<feature type="region of interest" description="Disordered" evidence="2">
    <location>
        <begin position="2793"/>
        <end position="2820"/>
    </location>
</feature>
<evidence type="ECO:0000256" key="1">
    <source>
        <dbReference type="SAM" id="Coils"/>
    </source>
</evidence>
<dbReference type="SMART" id="SM00233">
    <property type="entry name" value="PH"/>
    <property type="match status" value="1"/>
</dbReference>
<feature type="compositionally biased region" description="Basic and acidic residues" evidence="2">
    <location>
        <begin position="2800"/>
        <end position="2820"/>
    </location>
</feature>
<feature type="compositionally biased region" description="Acidic residues" evidence="2">
    <location>
        <begin position="1592"/>
        <end position="1609"/>
    </location>
</feature>
<feature type="coiled-coil region" evidence="1">
    <location>
        <begin position="3012"/>
        <end position="3060"/>
    </location>
</feature>
<feature type="compositionally biased region" description="Low complexity" evidence="2">
    <location>
        <begin position="2393"/>
        <end position="2406"/>
    </location>
</feature>
<feature type="compositionally biased region" description="Basic and acidic residues" evidence="2">
    <location>
        <begin position="2410"/>
        <end position="2427"/>
    </location>
</feature>
<comment type="caution">
    <text evidence="4">The sequence shown here is derived from an EMBL/GenBank/DDBJ whole genome shotgun (WGS) entry which is preliminary data.</text>
</comment>
<dbReference type="PROSITE" id="PS50003">
    <property type="entry name" value="PH_DOMAIN"/>
    <property type="match status" value="1"/>
</dbReference>
<feature type="compositionally biased region" description="Basic and acidic residues" evidence="2">
    <location>
        <begin position="384"/>
        <end position="433"/>
    </location>
</feature>
<feature type="compositionally biased region" description="Acidic residues" evidence="2">
    <location>
        <begin position="2222"/>
        <end position="2232"/>
    </location>
</feature>
<protein>
    <recommendedName>
        <fullName evidence="3">PH domain-containing protein</fullName>
    </recommendedName>
</protein>
<dbReference type="EMBL" id="CAICTM010000081">
    <property type="protein sequence ID" value="CAB9500363.1"/>
    <property type="molecule type" value="Genomic_DNA"/>
</dbReference>
<feature type="compositionally biased region" description="Polar residues" evidence="2">
    <location>
        <begin position="2149"/>
        <end position="2162"/>
    </location>
</feature>
<evidence type="ECO:0000313" key="4">
    <source>
        <dbReference type="EMBL" id="CAB9500363.1"/>
    </source>
</evidence>
<feature type="compositionally biased region" description="Low complexity" evidence="2">
    <location>
        <begin position="2450"/>
        <end position="2459"/>
    </location>
</feature>
<feature type="region of interest" description="Disordered" evidence="2">
    <location>
        <begin position="2611"/>
        <end position="2630"/>
    </location>
</feature>
<feature type="compositionally biased region" description="Polar residues" evidence="2">
    <location>
        <begin position="374"/>
        <end position="383"/>
    </location>
</feature>
<feature type="region of interest" description="Disordered" evidence="2">
    <location>
        <begin position="946"/>
        <end position="999"/>
    </location>
</feature>
<dbReference type="PANTHER" id="PTHR22774:SF11">
    <property type="entry name" value="CHOREIN N-TERMINAL DOMAIN-CONTAINING PROTEIN"/>
    <property type="match status" value="1"/>
</dbReference>
<evidence type="ECO:0000313" key="5">
    <source>
        <dbReference type="Proteomes" id="UP001153069"/>
    </source>
</evidence>
<feature type="region of interest" description="Disordered" evidence="2">
    <location>
        <begin position="2310"/>
        <end position="2331"/>
    </location>
</feature>
<feature type="region of interest" description="Disordered" evidence="2">
    <location>
        <begin position="795"/>
        <end position="838"/>
    </location>
</feature>
<feature type="region of interest" description="Disordered" evidence="2">
    <location>
        <begin position="329"/>
        <end position="439"/>
    </location>
</feature>
<dbReference type="InterPro" id="IPR011993">
    <property type="entry name" value="PH-like_dom_sf"/>
</dbReference>
<accession>A0A9N8H377</accession>
<feature type="region of interest" description="Disordered" evidence="2">
    <location>
        <begin position="889"/>
        <end position="909"/>
    </location>
</feature>
<feature type="region of interest" description="Disordered" evidence="2">
    <location>
        <begin position="2384"/>
        <end position="2465"/>
    </location>
</feature>
<dbReference type="Proteomes" id="UP001153069">
    <property type="component" value="Unassembled WGS sequence"/>
</dbReference>
<dbReference type="Gene3D" id="2.30.29.30">
    <property type="entry name" value="Pleckstrin-homology domain (PH domain)/Phosphotyrosine-binding domain (PTB)"/>
    <property type="match status" value="1"/>
</dbReference>
<feature type="compositionally biased region" description="Low complexity" evidence="2">
    <location>
        <begin position="729"/>
        <end position="746"/>
    </location>
</feature>
<feature type="compositionally biased region" description="Polar residues" evidence="2">
    <location>
        <begin position="2177"/>
        <end position="2194"/>
    </location>
</feature>
<feature type="compositionally biased region" description="Basic and acidic residues" evidence="2">
    <location>
        <begin position="1578"/>
        <end position="1591"/>
    </location>
</feature>
<feature type="compositionally biased region" description="Polar residues" evidence="2">
    <location>
        <begin position="1535"/>
        <end position="1544"/>
    </location>
</feature>
<feature type="region of interest" description="Disordered" evidence="2">
    <location>
        <begin position="257"/>
        <end position="292"/>
    </location>
</feature>
<feature type="compositionally biased region" description="Polar residues" evidence="2">
    <location>
        <begin position="600"/>
        <end position="612"/>
    </location>
</feature>
<feature type="region of interest" description="Disordered" evidence="2">
    <location>
        <begin position="2484"/>
        <end position="2547"/>
    </location>
</feature>
<evidence type="ECO:0000259" key="3">
    <source>
        <dbReference type="PROSITE" id="PS50003"/>
    </source>
</evidence>
<feature type="compositionally biased region" description="Basic and acidic residues" evidence="2">
    <location>
        <begin position="500"/>
        <end position="512"/>
    </location>
</feature>
<dbReference type="InterPro" id="IPR001849">
    <property type="entry name" value="PH_domain"/>
</dbReference>
<feature type="region of interest" description="Disordered" evidence="2">
    <location>
        <begin position="2123"/>
        <end position="2268"/>
    </location>
</feature>
<name>A0A9N8H377_9STRA</name>
<feature type="compositionally biased region" description="Basic and acidic residues" evidence="2">
    <location>
        <begin position="989"/>
        <end position="999"/>
    </location>
</feature>
<feature type="compositionally biased region" description="Low complexity" evidence="2">
    <location>
        <begin position="283"/>
        <end position="292"/>
    </location>
</feature>
<evidence type="ECO:0000256" key="2">
    <source>
        <dbReference type="SAM" id="MobiDB-lite"/>
    </source>
</evidence>
<feature type="compositionally biased region" description="Basic and acidic residues" evidence="2">
    <location>
        <begin position="894"/>
        <end position="909"/>
    </location>
</feature>
<feature type="compositionally biased region" description="Low complexity" evidence="2">
    <location>
        <begin position="2484"/>
        <end position="2499"/>
    </location>
</feature>
<dbReference type="OrthoDB" id="43807at2759"/>
<feature type="region of interest" description="Disordered" evidence="2">
    <location>
        <begin position="500"/>
        <end position="647"/>
    </location>
</feature>
<organism evidence="4 5">
    <name type="scientific">Seminavis robusta</name>
    <dbReference type="NCBI Taxonomy" id="568900"/>
    <lineage>
        <taxon>Eukaryota</taxon>
        <taxon>Sar</taxon>
        <taxon>Stramenopiles</taxon>
        <taxon>Ochrophyta</taxon>
        <taxon>Bacillariophyta</taxon>
        <taxon>Bacillariophyceae</taxon>
        <taxon>Bacillariophycidae</taxon>
        <taxon>Naviculales</taxon>
        <taxon>Naviculaceae</taxon>
        <taxon>Seminavis</taxon>
    </lineage>
</organism>